<protein>
    <submittedName>
        <fullName evidence="17">Uncharacterized protein</fullName>
    </submittedName>
</protein>
<keyword evidence="6 14" id="KW-0349">Heme</keyword>
<evidence type="ECO:0000256" key="7">
    <source>
        <dbReference type="ARBA" id="ARBA00022723"/>
    </source>
</evidence>
<accession>A0A3L8DED4</accession>
<proteinExistence type="inferred from homology"/>
<dbReference type="InterPro" id="IPR050476">
    <property type="entry name" value="Insect_CytP450_Detox"/>
</dbReference>
<keyword evidence="16" id="KW-0812">Transmembrane</keyword>
<dbReference type="GO" id="GO:0020037">
    <property type="term" value="F:heme binding"/>
    <property type="evidence" value="ECO:0007669"/>
    <property type="project" value="InterPro"/>
</dbReference>
<dbReference type="CDD" id="cd11056">
    <property type="entry name" value="CYP6-like"/>
    <property type="match status" value="1"/>
</dbReference>
<dbReference type="Proteomes" id="UP000279307">
    <property type="component" value="Chromosome 9"/>
</dbReference>
<dbReference type="GO" id="GO:0004497">
    <property type="term" value="F:monooxygenase activity"/>
    <property type="evidence" value="ECO:0007669"/>
    <property type="project" value="UniProtKB-KW"/>
</dbReference>
<evidence type="ECO:0000256" key="11">
    <source>
        <dbReference type="ARBA" id="ARBA00023004"/>
    </source>
</evidence>
<dbReference type="InterPro" id="IPR017972">
    <property type="entry name" value="Cyt_P450_CS"/>
</dbReference>
<evidence type="ECO:0000256" key="4">
    <source>
        <dbReference type="ARBA" id="ARBA00004406"/>
    </source>
</evidence>
<dbReference type="PRINTS" id="PR00385">
    <property type="entry name" value="P450"/>
</dbReference>
<dbReference type="InterPro" id="IPR001128">
    <property type="entry name" value="Cyt_P450"/>
</dbReference>
<evidence type="ECO:0000256" key="8">
    <source>
        <dbReference type="ARBA" id="ARBA00022824"/>
    </source>
</evidence>
<comment type="cofactor">
    <cofactor evidence="1 14">
        <name>heme</name>
        <dbReference type="ChEBI" id="CHEBI:30413"/>
    </cofactor>
</comment>
<dbReference type="GO" id="GO:0016705">
    <property type="term" value="F:oxidoreductase activity, acting on paired donors, with incorporation or reduction of molecular oxygen"/>
    <property type="evidence" value="ECO:0007669"/>
    <property type="project" value="InterPro"/>
</dbReference>
<dbReference type="SUPFAM" id="SSF48264">
    <property type="entry name" value="Cytochrome P450"/>
    <property type="match status" value="1"/>
</dbReference>
<organism evidence="17 18">
    <name type="scientific">Ooceraea biroi</name>
    <name type="common">Clonal raider ant</name>
    <name type="synonym">Cerapachys biroi</name>
    <dbReference type="NCBI Taxonomy" id="2015173"/>
    <lineage>
        <taxon>Eukaryota</taxon>
        <taxon>Metazoa</taxon>
        <taxon>Ecdysozoa</taxon>
        <taxon>Arthropoda</taxon>
        <taxon>Hexapoda</taxon>
        <taxon>Insecta</taxon>
        <taxon>Pterygota</taxon>
        <taxon>Neoptera</taxon>
        <taxon>Endopterygota</taxon>
        <taxon>Hymenoptera</taxon>
        <taxon>Apocrita</taxon>
        <taxon>Aculeata</taxon>
        <taxon>Formicoidea</taxon>
        <taxon>Formicidae</taxon>
        <taxon>Dorylinae</taxon>
        <taxon>Ooceraea</taxon>
    </lineage>
</organism>
<evidence type="ECO:0000256" key="6">
    <source>
        <dbReference type="ARBA" id="ARBA00022617"/>
    </source>
</evidence>
<evidence type="ECO:0000256" key="9">
    <source>
        <dbReference type="ARBA" id="ARBA00022848"/>
    </source>
</evidence>
<dbReference type="PANTHER" id="PTHR24292:SF84">
    <property type="entry name" value="CYTOCHROME P450 28A5-RELATED"/>
    <property type="match status" value="1"/>
</dbReference>
<gene>
    <name evidence="17" type="ORF">DMN91_009121</name>
</gene>
<comment type="subcellular location">
    <subcellularLocation>
        <location evidence="4">Endoplasmic reticulum membrane</location>
        <topology evidence="4">Peripheral membrane protein</topology>
    </subcellularLocation>
    <subcellularLocation>
        <location evidence="3">Microsome membrane</location>
        <topology evidence="3">Peripheral membrane protein</topology>
    </subcellularLocation>
</comment>
<comment type="similarity">
    <text evidence="5 15">Belongs to the cytochrome P450 family.</text>
</comment>
<dbReference type="GO" id="GO:0005506">
    <property type="term" value="F:iron ion binding"/>
    <property type="evidence" value="ECO:0007669"/>
    <property type="project" value="InterPro"/>
</dbReference>
<sequence>MVNIILLFLILGGIVTWYFYLTRNYNYWRDRGIPCAKGILPGFGNTWLVTSLKMNLADFTRRIYESHSDCSMIGFYDKTVPALMVREPELVKTVVQTDFASFSENLLKLDPHLDPLLSLNPFFSAGKVWHTYRKRFIHAFSGMKLKLLFNYIEQVYGKFEDYLDQQLQKGGTLEVELKELFSRYTGEAVANAGFSVEGFCFENETRSPTRTSFHAIGQSIFQSNFFTQIVQSLNFFLPELNRIFRMPFVPRWVDQFFRDTVEQILQLRQQENERRSDFLQVMIDLEEKDEDGRYNIQALAAHVLGLFMDGYETTSITLSFIGYQLARHPSVLQRLRDEVETVLVKYDNRLTYESLKEMTYMDQVISESQRFYSALATMGKICTQEFELVGSDGLRCRVQPGMPIMIPVHELHRDSKYWPDPDAFNPDRFAADKKEQIERYTFLPFGEGPRMCAGMRMGMMMMKSCLATLVRRYTLELSPKTQEPLKMQPGNFFTIPIGGLWVHIKRL</sequence>
<evidence type="ECO:0000256" key="5">
    <source>
        <dbReference type="ARBA" id="ARBA00010617"/>
    </source>
</evidence>
<dbReference type="PANTHER" id="PTHR24292">
    <property type="entry name" value="CYTOCHROME P450"/>
    <property type="match status" value="1"/>
</dbReference>
<feature type="binding site" description="axial binding residue" evidence="14">
    <location>
        <position position="452"/>
    </location>
    <ligand>
        <name>heme</name>
        <dbReference type="ChEBI" id="CHEBI:30413"/>
    </ligand>
    <ligandPart>
        <name>Fe</name>
        <dbReference type="ChEBI" id="CHEBI:18248"/>
    </ligandPart>
</feature>
<dbReference type="FunFam" id="1.10.630.10:FF:000042">
    <property type="entry name" value="Cytochrome P450"/>
    <property type="match status" value="1"/>
</dbReference>
<keyword evidence="8" id="KW-0256">Endoplasmic reticulum</keyword>
<keyword evidence="9" id="KW-0492">Microsome</keyword>
<keyword evidence="7 14" id="KW-0479">Metal-binding</keyword>
<evidence type="ECO:0000256" key="3">
    <source>
        <dbReference type="ARBA" id="ARBA00004174"/>
    </source>
</evidence>
<evidence type="ECO:0000256" key="12">
    <source>
        <dbReference type="ARBA" id="ARBA00023033"/>
    </source>
</evidence>
<dbReference type="InterPro" id="IPR002401">
    <property type="entry name" value="Cyt_P450_E_grp-I"/>
</dbReference>
<name>A0A3L8DED4_OOCBI</name>
<keyword evidence="11 14" id="KW-0408">Iron</keyword>
<feature type="transmembrane region" description="Helical" evidence="16">
    <location>
        <begin position="6"/>
        <end position="21"/>
    </location>
</feature>
<comment type="function">
    <text evidence="2">May be involved in the metabolism of insect hormones and in the breakdown of synthetic insecticides.</text>
</comment>
<dbReference type="PROSITE" id="PS00086">
    <property type="entry name" value="CYTOCHROME_P450"/>
    <property type="match status" value="1"/>
</dbReference>
<evidence type="ECO:0000256" key="16">
    <source>
        <dbReference type="SAM" id="Phobius"/>
    </source>
</evidence>
<evidence type="ECO:0000313" key="17">
    <source>
        <dbReference type="EMBL" id="RLU18764.1"/>
    </source>
</evidence>
<dbReference type="Pfam" id="PF00067">
    <property type="entry name" value="p450"/>
    <property type="match status" value="1"/>
</dbReference>
<evidence type="ECO:0000313" key="18">
    <source>
        <dbReference type="Proteomes" id="UP000279307"/>
    </source>
</evidence>
<keyword evidence="10 15" id="KW-0560">Oxidoreductase</keyword>
<keyword evidence="13 16" id="KW-0472">Membrane</keyword>
<evidence type="ECO:0000256" key="14">
    <source>
        <dbReference type="PIRSR" id="PIRSR602401-1"/>
    </source>
</evidence>
<dbReference type="OrthoDB" id="2789670at2759"/>
<dbReference type="EMBL" id="QOIP01000009">
    <property type="protein sequence ID" value="RLU18764.1"/>
    <property type="molecule type" value="Genomic_DNA"/>
</dbReference>
<evidence type="ECO:0000256" key="10">
    <source>
        <dbReference type="ARBA" id="ARBA00023002"/>
    </source>
</evidence>
<dbReference type="GO" id="GO:0005789">
    <property type="term" value="C:endoplasmic reticulum membrane"/>
    <property type="evidence" value="ECO:0007669"/>
    <property type="project" value="UniProtKB-SubCell"/>
</dbReference>
<dbReference type="PRINTS" id="PR00463">
    <property type="entry name" value="EP450I"/>
</dbReference>
<evidence type="ECO:0000256" key="13">
    <source>
        <dbReference type="ARBA" id="ARBA00023136"/>
    </source>
</evidence>
<reference evidence="17 18" key="1">
    <citation type="journal article" date="2018" name="Genome Res.">
        <title>The genomic architecture and molecular evolution of ant odorant receptors.</title>
        <authorList>
            <person name="McKenzie S.K."/>
            <person name="Kronauer D.J.C."/>
        </authorList>
    </citation>
    <scope>NUCLEOTIDE SEQUENCE [LARGE SCALE GENOMIC DNA]</scope>
    <source>
        <strain evidence="17">Clonal line C1</strain>
    </source>
</reference>
<evidence type="ECO:0000256" key="2">
    <source>
        <dbReference type="ARBA" id="ARBA00003690"/>
    </source>
</evidence>
<comment type="caution">
    <text evidence="17">The sequence shown here is derived from an EMBL/GenBank/DDBJ whole genome shotgun (WGS) entry which is preliminary data.</text>
</comment>
<dbReference type="AlphaFoldDB" id="A0A3L8DED4"/>
<dbReference type="Gene3D" id="1.10.630.10">
    <property type="entry name" value="Cytochrome P450"/>
    <property type="match status" value="1"/>
</dbReference>
<keyword evidence="16" id="KW-1133">Transmembrane helix</keyword>
<evidence type="ECO:0000256" key="15">
    <source>
        <dbReference type="RuleBase" id="RU000461"/>
    </source>
</evidence>
<dbReference type="InterPro" id="IPR036396">
    <property type="entry name" value="Cyt_P450_sf"/>
</dbReference>
<evidence type="ECO:0000256" key="1">
    <source>
        <dbReference type="ARBA" id="ARBA00001971"/>
    </source>
</evidence>
<keyword evidence="12 15" id="KW-0503">Monooxygenase</keyword>